<organism evidence="2 3">
    <name type="scientific">Spinactinospora alkalitolerans</name>
    <dbReference type="NCBI Taxonomy" id="687207"/>
    <lineage>
        <taxon>Bacteria</taxon>
        <taxon>Bacillati</taxon>
        <taxon>Actinomycetota</taxon>
        <taxon>Actinomycetes</taxon>
        <taxon>Streptosporangiales</taxon>
        <taxon>Nocardiopsidaceae</taxon>
        <taxon>Spinactinospora</taxon>
    </lineage>
</organism>
<feature type="transmembrane region" description="Helical" evidence="1">
    <location>
        <begin position="90"/>
        <end position="112"/>
    </location>
</feature>
<sequence>MNGQVIRLGVLSGIVAGVVMAMWSMIVFWLLGEGFWTPLNLIAHTFWRSVPTDATFSVTGLVLGLIVHMMVSMLFGLVIAAAAGRLRMSLPLLVVAGAVFMLIVWVIMQLGVWRVIDPVAAREFTPWVFAVGHVMYGAVAAAVVAPLAKVTTSRRGA</sequence>
<evidence type="ECO:0000256" key="1">
    <source>
        <dbReference type="SAM" id="Phobius"/>
    </source>
</evidence>
<dbReference type="Proteomes" id="UP000589036">
    <property type="component" value="Unassembled WGS sequence"/>
</dbReference>
<feature type="transmembrane region" description="Helical" evidence="1">
    <location>
        <begin position="124"/>
        <end position="148"/>
    </location>
</feature>
<feature type="transmembrane region" description="Helical" evidence="1">
    <location>
        <begin position="7"/>
        <end position="31"/>
    </location>
</feature>
<keyword evidence="3" id="KW-1185">Reference proteome</keyword>
<proteinExistence type="predicted"/>
<keyword evidence="1" id="KW-0812">Transmembrane</keyword>
<feature type="transmembrane region" description="Helical" evidence="1">
    <location>
        <begin position="56"/>
        <end position="83"/>
    </location>
</feature>
<reference evidence="2 3" key="1">
    <citation type="submission" date="2020-07" db="EMBL/GenBank/DDBJ databases">
        <title>Sequencing the genomes of 1000 actinobacteria strains.</title>
        <authorList>
            <person name="Klenk H.-P."/>
        </authorList>
    </citation>
    <scope>NUCLEOTIDE SEQUENCE [LARGE SCALE GENOMIC DNA]</scope>
    <source>
        <strain evidence="2 3">CXB654</strain>
    </source>
</reference>
<keyword evidence="1" id="KW-0472">Membrane</keyword>
<gene>
    <name evidence="2" type="ORF">HDA32_000259</name>
</gene>
<name>A0A852TMG5_9ACTN</name>
<evidence type="ECO:0000313" key="3">
    <source>
        <dbReference type="Proteomes" id="UP000589036"/>
    </source>
</evidence>
<accession>A0A852TMG5</accession>
<evidence type="ECO:0000313" key="2">
    <source>
        <dbReference type="EMBL" id="NYE45139.1"/>
    </source>
</evidence>
<protein>
    <submittedName>
        <fullName evidence="2">Uncharacterized protein YacL</fullName>
    </submittedName>
</protein>
<comment type="caution">
    <text evidence="2">The sequence shown here is derived from an EMBL/GenBank/DDBJ whole genome shotgun (WGS) entry which is preliminary data.</text>
</comment>
<dbReference type="AlphaFoldDB" id="A0A852TMG5"/>
<keyword evidence="1" id="KW-1133">Transmembrane helix</keyword>
<dbReference type="RefSeq" id="WP_179641419.1">
    <property type="nucleotide sequence ID" value="NZ_BAAAYY010000005.1"/>
</dbReference>
<dbReference type="EMBL" id="JACCCC010000001">
    <property type="protein sequence ID" value="NYE45139.1"/>
    <property type="molecule type" value="Genomic_DNA"/>
</dbReference>